<feature type="compositionally biased region" description="Polar residues" evidence="4">
    <location>
        <begin position="144"/>
        <end position="159"/>
    </location>
</feature>
<feature type="compositionally biased region" description="Basic and acidic residues" evidence="4">
    <location>
        <begin position="785"/>
        <end position="796"/>
    </location>
</feature>
<feature type="region of interest" description="Disordered" evidence="4">
    <location>
        <begin position="766"/>
        <end position="823"/>
    </location>
</feature>
<feature type="region of interest" description="Disordered" evidence="4">
    <location>
        <begin position="1244"/>
        <end position="1263"/>
    </location>
</feature>
<evidence type="ECO:0000256" key="4">
    <source>
        <dbReference type="SAM" id="MobiDB-lite"/>
    </source>
</evidence>
<sequence>MRAAFYILINVKEVLINWVNMAMMSESDLLLPRIVTLQDDPSDDGGGGSTRRPSAPLRCKVEGCNANLENAPKTHQRFRLCNEHIKAPCILVDGVRSRFCQQCSRFHPLVEFEGLNRTCRVMLAKNRARQRSQAQQQLPHWQPCHSNQQHLSPSLQHLTPQPPQGWIRAASAPIMSSDPALQAAAAAATHSSMAPPVPSSSVPMLPGRWSWGAGAPGTAGLGVGGVGGPMSPAADAAATVYGLMVEELGVGPGPSAPAAAAAAFSPAATYNSAPLATVQSDEWLLPRADVLPFPSAANEVLGKAGGDSRSTAAAAATGTATAAAAAGRKNCRGGIQLELIAGMAVSIGEADSPSGSADDLEQENEEAEDDESISGGSDGLSTMPAAAEAAATAPATSQVAAVIDTGLPQPAPVLLDRPAQRPPTTASSQQQSMQQPQTPAAVLDRQGAVASGTIAAGRSGGGGLSTQRGGQGRSVSGTDGGTLRLAGSARSPGQFCSPLGPFESGDAWAGARAGTWVEGGVGARAVGGALGSHGGETRHSVWAVAPFTGKLAPAPTAAGGQFAAAAAGTQLGQLAPLGQRLQHPNLAASKAGGMLASPAAGVVATAATATAAGAAAAMSIGGGGGSSSMSISCGSSGMVLSEQHAGGGAGGSDAAASSGGGSKRQRSGNGQRRTAPGAAGLGGPEAADLQHGQQQQQEGVAVQQATSRGSQVLNLCLLQQQQQMRQLRYLQQVQQQQQLLLQQQQQLLLQRHMLLQQQRRQQQQWQRQQQRQPQEQQQQQQEHNQQSDRTQRELEQHASIPDPLTAVDQLPVPGVVQPGPVRPQGLQAPAAFLAEEPFQSLLETSAPAGALPDIPPATSPLGGPGGQKRGGAEAVTLGPEVGVGDVNLVLGSSAECDRLLGGSPVSVGSAMEIGLELLTRRNSNAGGESAEGGGVAGQGGGLQHGAAAAVAASAAGLVVGIPSEKSGTSSCREAAAAADDTAALAALAAEWSQLPDSSPEEAAARKPHTDPRVSAPLDLPPSPLQAQAQGSQVGVAAAPVTAFQHNLPCPETPLTVTGGRLGMQSPSHLQLLQAQLLQQQMGPLHLVAETPSTPPPPHQQPPQLQPLQTQQQQQQLQLLMPRAQYPSHVVLGMTPTASRRHQPPPPAALSPSMSVPCLTIRPDPSDPPLLPLPPRPMSVSAAGCLPGQPQVLQQQLRPLQQLQPGLLPGAQSGFLQSWPHPLQLQQQLLAGFPVLPPQLQQQELQELQQMHQQEQRQRQQQQQ</sequence>
<feature type="compositionally biased region" description="Low complexity" evidence="4">
    <location>
        <begin position="766"/>
        <end position="784"/>
    </location>
</feature>
<dbReference type="GO" id="GO:0003677">
    <property type="term" value="F:DNA binding"/>
    <property type="evidence" value="ECO:0007669"/>
    <property type="project" value="InterPro"/>
</dbReference>
<feature type="domain" description="SBP-type" evidence="5">
    <location>
        <begin position="56"/>
        <end position="133"/>
    </location>
</feature>
<feature type="region of interest" description="Disordered" evidence="4">
    <location>
        <begin position="992"/>
        <end position="1031"/>
    </location>
</feature>
<organism evidence="6 7">
    <name type="scientific">Astrephomene gubernaculifera</name>
    <dbReference type="NCBI Taxonomy" id="47775"/>
    <lineage>
        <taxon>Eukaryota</taxon>
        <taxon>Viridiplantae</taxon>
        <taxon>Chlorophyta</taxon>
        <taxon>core chlorophytes</taxon>
        <taxon>Chlorophyceae</taxon>
        <taxon>CS clade</taxon>
        <taxon>Chlamydomonadales</taxon>
        <taxon>Astrephomenaceae</taxon>
        <taxon>Astrephomene</taxon>
    </lineage>
</organism>
<evidence type="ECO:0000313" key="7">
    <source>
        <dbReference type="Proteomes" id="UP001054857"/>
    </source>
</evidence>
<feature type="compositionally biased region" description="Basic and acidic residues" evidence="4">
    <location>
        <begin position="1002"/>
        <end position="1011"/>
    </location>
</feature>
<feature type="region of interest" description="Disordered" evidence="4">
    <location>
        <begin position="1087"/>
        <end position="1113"/>
    </location>
</feature>
<feature type="compositionally biased region" description="Acidic residues" evidence="4">
    <location>
        <begin position="358"/>
        <end position="372"/>
    </location>
</feature>
<proteinExistence type="predicted"/>
<accession>A0AAD3HQG6</accession>
<dbReference type="PROSITE" id="PS51141">
    <property type="entry name" value="ZF_SBP"/>
    <property type="match status" value="1"/>
</dbReference>
<feature type="compositionally biased region" description="Low complexity" evidence="4">
    <location>
        <begin position="684"/>
        <end position="703"/>
    </location>
</feature>
<feature type="compositionally biased region" description="Low complexity" evidence="4">
    <location>
        <begin position="422"/>
        <end position="441"/>
    </location>
</feature>
<feature type="compositionally biased region" description="Pro residues" evidence="4">
    <location>
        <begin position="1092"/>
        <end position="1104"/>
    </location>
</feature>
<dbReference type="AlphaFoldDB" id="A0AAD3HQG6"/>
<evidence type="ECO:0000259" key="5">
    <source>
        <dbReference type="PROSITE" id="PS51141"/>
    </source>
</evidence>
<feature type="region of interest" description="Disordered" evidence="4">
    <location>
        <begin position="1135"/>
        <end position="1167"/>
    </location>
</feature>
<dbReference type="SUPFAM" id="SSF103612">
    <property type="entry name" value="SBT domain"/>
    <property type="match status" value="1"/>
</dbReference>
<keyword evidence="7" id="KW-1185">Reference proteome</keyword>
<evidence type="ECO:0000256" key="1">
    <source>
        <dbReference type="ARBA" id="ARBA00022723"/>
    </source>
</evidence>
<evidence type="ECO:0000313" key="6">
    <source>
        <dbReference type="EMBL" id="GFR48875.1"/>
    </source>
</evidence>
<feature type="region of interest" description="Disordered" evidence="4">
    <location>
        <begin position="642"/>
        <end position="703"/>
    </location>
</feature>
<dbReference type="PANTHER" id="PTHR31251">
    <property type="entry name" value="SQUAMOSA PROMOTER-BINDING-LIKE PROTEIN 4"/>
    <property type="match status" value="1"/>
</dbReference>
<dbReference type="Gene3D" id="4.10.1100.10">
    <property type="entry name" value="Transcription factor, SBP-box domain"/>
    <property type="match status" value="1"/>
</dbReference>
<feature type="compositionally biased region" description="Gly residues" evidence="4">
    <location>
        <begin position="458"/>
        <end position="472"/>
    </location>
</feature>
<dbReference type="Proteomes" id="UP001054857">
    <property type="component" value="Unassembled WGS sequence"/>
</dbReference>
<dbReference type="InterPro" id="IPR044817">
    <property type="entry name" value="SBP-like"/>
</dbReference>
<comment type="caution">
    <text evidence="6">The sequence shown here is derived from an EMBL/GenBank/DDBJ whole genome shotgun (WGS) entry which is preliminary data.</text>
</comment>
<feature type="region of interest" description="Disordered" evidence="4">
    <location>
        <begin position="130"/>
        <end position="164"/>
    </location>
</feature>
<name>A0AAD3HQG6_9CHLO</name>
<reference evidence="6 7" key="1">
    <citation type="journal article" date="2021" name="Sci. Rep.">
        <title>Genome sequencing of the multicellular alga Astrephomene provides insights into convergent evolution of germ-soma differentiation.</title>
        <authorList>
            <person name="Yamashita S."/>
            <person name="Yamamoto K."/>
            <person name="Matsuzaki R."/>
            <person name="Suzuki S."/>
            <person name="Yamaguchi H."/>
            <person name="Hirooka S."/>
            <person name="Minakuchi Y."/>
            <person name="Miyagishima S."/>
            <person name="Kawachi M."/>
            <person name="Toyoda A."/>
            <person name="Nozaki H."/>
        </authorList>
    </citation>
    <scope>NUCLEOTIDE SEQUENCE [LARGE SCALE GENOMIC DNA]</scope>
    <source>
        <strain evidence="6 7">NIES-4017</strain>
    </source>
</reference>
<feature type="region of interest" description="Disordered" evidence="4">
    <location>
        <begin position="349"/>
        <end position="391"/>
    </location>
</feature>
<feature type="compositionally biased region" description="Low complexity" evidence="4">
    <location>
        <begin position="809"/>
        <end position="823"/>
    </location>
</feature>
<keyword evidence="1" id="KW-0479">Metal-binding</keyword>
<protein>
    <recommendedName>
        <fullName evidence="5">SBP-type domain-containing protein</fullName>
    </recommendedName>
</protein>
<feature type="region of interest" description="Disordered" evidence="4">
    <location>
        <begin position="409"/>
        <end position="479"/>
    </location>
</feature>
<evidence type="ECO:0000256" key="3">
    <source>
        <dbReference type="ARBA" id="ARBA00022833"/>
    </source>
</evidence>
<dbReference type="GO" id="GO:0005634">
    <property type="term" value="C:nucleus"/>
    <property type="evidence" value="ECO:0007669"/>
    <property type="project" value="InterPro"/>
</dbReference>
<dbReference type="InterPro" id="IPR036893">
    <property type="entry name" value="SBP_sf"/>
</dbReference>
<evidence type="ECO:0000256" key="2">
    <source>
        <dbReference type="ARBA" id="ARBA00022771"/>
    </source>
</evidence>
<gene>
    <name evidence="6" type="ORF">Agub_g10718</name>
</gene>
<dbReference type="GO" id="GO:0008270">
    <property type="term" value="F:zinc ion binding"/>
    <property type="evidence" value="ECO:0007669"/>
    <property type="project" value="UniProtKB-KW"/>
</dbReference>
<keyword evidence="3" id="KW-0862">Zinc</keyword>
<dbReference type="PANTHER" id="PTHR31251:SF169">
    <property type="entry name" value="SQUAMOSA PROMOTER-BINDING-LIKE PROTEIN 8"/>
    <property type="match status" value="1"/>
</dbReference>
<dbReference type="EMBL" id="BMAR01000026">
    <property type="protein sequence ID" value="GFR48875.1"/>
    <property type="molecule type" value="Genomic_DNA"/>
</dbReference>
<dbReference type="InterPro" id="IPR004333">
    <property type="entry name" value="SBP_dom"/>
</dbReference>
<dbReference type="Pfam" id="PF03110">
    <property type="entry name" value="SBP"/>
    <property type="match status" value="1"/>
</dbReference>
<keyword evidence="2" id="KW-0863">Zinc-finger</keyword>
<feature type="region of interest" description="Disordered" evidence="4">
    <location>
        <begin position="846"/>
        <end position="872"/>
    </location>
</feature>